<evidence type="ECO:0000313" key="3">
    <source>
        <dbReference type="Proteomes" id="UP001162480"/>
    </source>
</evidence>
<feature type="region of interest" description="Disordered" evidence="1">
    <location>
        <begin position="282"/>
        <end position="335"/>
    </location>
</feature>
<feature type="compositionally biased region" description="Basic and acidic residues" evidence="1">
    <location>
        <begin position="282"/>
        <end position="299"/>
    </location>
</feature>
<feature type="compositionally biased region" description="Polar residues" evidence="1">
    <location>
        <begin position="308"/>
        <end position="332"/>
    </location>
</feature>
<dbReference type="EMBL" id="OX597821">
    <property type="protein sequence ID" value="CAI9726443.1"/>
    <property type="molecule type" value="Genomic_DNA"/>
</dbReference>
<gene>
    <name evidence="2" type="ORF">OCTVUL_1B031623</name>
</gene>
<dbReference type="PANTHER" id="PTHR28336">
    <property type="entry name" value="BA1-643"/>
    <property type="match status" value="1"/>
</dbReference>
<sequence length="455" mass="52645">MEKLKQLKEEEERKIAEKRHQKEVEWDKRELVNKEPARWLHWPEYVYKINPAIYEFSVGCVIRAQSNNFNPNSLQCDVVKQLQNTFKYERQEELVSFIIQITPSDAFVYSNELLFIAIPHFTSRPSAITREVFIKMKKGACWCEVPTTEVIVDSHKDIKFAQTLLKAPAQYAVVTRLKRDYITFTTMPAKVVSSYDQRISFSTERNSFSQNEHLLLSAQPVDSASLAELRSHKNSFKGLLSCSPIILTEWESTEFHKPILVTLPCPPNPAKVKRLAAIRAQREERAKNPKRAMLEDAGREKKKRQKESNGGSNTGRASRQEGSTSEEPSLTHVNDKRPNQRWYMGIYASNDDDENDQLYFVACCGSKVWTVVKEIAMSQIKLDLLQMELSRPYTKFMVLRTRVTVDEEQAAKMAMKIERHLGERLVQVIAKQKHTYHRTLFPSGPRLLYGTETIR</sequence>
<evidence type="ECO:0000313" key="2">
    <source>
        <dbReference type="EMBL" id="CAI9726443.1"/>
    </source>
</evidence>
<protein>
    <submittedName>
        <fullName evidence="2">Uncharacterized protein</fullName>
    </submittedName>
</protein>
<dbReference type="Proteomes" id="UP001162480">
    <property type="component" value="Chromosome 8"/>
</dbReference>
<name>A0AA36F8Z9_OCTVU</name>
<organism evidence="2 3">
    <name type="scientific">Octopus vulgaris</name>
    <name type="common">Common octopus</name>
    <dbReference type="NCBI Taxonomy" id="6645"/>
    <lineage>
        <taxon>Eukaryota</taxon>
        <taxon>Metazoa</taxon>
        <taxon>Spiralia</taxon>
        <taxon>Lophotrochozoa</taxon>
        <taxon>Mollusca</taxon>
        <taxon>Cephalopoda</taxon>
        <taxon>Coleoidea</taxon>
        <taxon>Octopodiformes</taxon>
        <taxon>Octopoda</taxon>
        <taxon>Incirrata</taxon>
        <taxon>Octopodidae</taxon>
        <taxon>Octopus</taxon>
    </lineage>
</organism>
<reference evidence="2" key="1">
    <citation type="submission" date="2023-08" db="EMBL/GenBank/DDBJ databases">
        <authorList>
            <person name="Alioto T."/>
            <person name="Alioto T."/>
            <person name="Gomez Garrido J."/>
        </authorList>
    </citation>
    <scope>NUCLEOTIDE SEQUENCE</scope>
</reference>
<dbReference type="AlphaFoldDB" id="A0AA36F8Z9"/>
<evidence type="ECO:0000256" key="1">
    <source>
        <dbReference type="SAM" id="MobiDB-lite"/>
    </source>
</evidence>
<proteinExistence type="predicted"/>
<keyword evidence="3" id="KW-1185">Reference proteome</keyword>
<dbReference type="PANTHER" id="PTHR28336:SF4">
    <property type="entry name" value="DEATH DOMAIN-CONTAINING PROTEIN 1"/>
    <property type="match status" value="1"/>
</dbReference>
<dbReference type="Gene3D" id="2.60.220.30">
    <property type="match status" value="1"/>
</dbReference>
<accession>A0AA36F8Z9</accession>